<dbReference type="InterPro" id="IPR036388">
    <property type="entry name" value="WH-like_DNA-bd_sf"/>
</dbReference>
<feature type="active site" description="Proton acceptor" evidence="4">
    <location>
        <position position="254"/>
    </location>
</feature>
<dbReference type="InterPro" id="IPR001077">
    <property type="entry name" value="COMT_C"/>
</dbReference>
<keyword evidence="2" id="KW-0808">Transferase</keyword>
<organism evidence="7 8">
    <name type="scientific">Kitasatospora phosalacinea</name>
    <dbReference type="NCBI Taxonomy" id="2065"/>
    <lineage>
        <taxon>Bacteria</taxon>
        <taxon>Bacillati</taxon>
        <taxon>Actinomycetota</taxon>
        <taxon>Actinomycetes</taxon>
        <taxon>Kitasatosporales</taxon>
        <taxon>Streptomycetaceae</taxon>
        <taxon>Kitasatospora</taxon>
    </lineage>
</organism>
<dbReference type="InterPro" id="IPR029063">
    <property type="entry name" value="SAM-dependent_MTases_sf"/>
</dbReference>
<dbReference type="EMBL" id="BSSA01000035">
    <property type="protein sequence ID" value="GLW74459.1"/>
    <property type="molecule type" value="Genomic_DNA"/>
</dbReference>
<feature type="domain" description="O-methyltransferase dimerisation" evidence="6">
    <location>
        <begin position="24"/>
        <end position="92"/>
    </location>
</feature>
<dbReference type="InterPro" id="IPR036390">
    <property type="entry name" value="WH_DNA-bd_sf"/>
</dbReference>
<dbReference type="Pfam" id="PF00891">
    <property type="entry name" value="Methyltransf_2"/>
    <property type="match status" value="1"/>
</dbReference>
<name>A0A9W6QE29_9ACTN</name>
<dbReference type="Gene3D" id="1.10.10.10">
    <property type="entry name" value="Winged helix-like DNA-binding domain superfamily/Winged helix DNA-binding domain"/>
    <property type="match status" value="1"/>
</dbReference>
<proteinExistence type="predicted"/>
<comment type="caution">
    <text evidence="7">The sequence shown here is derived from an EMBL/GenBank/DDBJ whole genome shotgun (WGS) entry which is preliminary data.</text>
</comment>
<evidence type="ECO:0000259" key="6">
    <source>
        <dbReference type="Pfam" id="PF08100"/>
    </source>
</evidence>
<evidence type="ECO:0000313" key="7">
    <source>
        <dbReference type="EMBL" id="GLW74459.1"/>
    </source>
</evidence>
<evidence type="ECO:0000259" key="5">
    <source>
        <dbReference type="Pfam" id="PF00891"/>
    </source>
</evidence>
<dbReference type="InterPro" id="IPR016461">
    <property type="entry name" value="COMT-like"/>
</dbReference>
<evidence type="ECO:0000313" key="8">
    <source>
        <dbReference type="Proteomes" id="UP001165041"/>
    </source>
</evidence>
<dbReference type="PROSITE" id="PS51683">
    <property type="entry name" value="SAM_OMT_II"/>
    <property type="match status" value="1"/>
</dbReference>
<dbReference type="GO" id="GO:0008171">
    <property type="term" value="F:O-methyltransferase activity"/>
    <property type="evidence" value="ECO:0007669"/>
    <property type="project" value="InterPro"/>
</dbReference>
<evidence type="ECO:0000256" key="2">
    <source>
        <dbReference type="ARBA" id="ARBA00022679"/>
    </source>
</evidence>
<accession>A0A9W6QE29</accession>
<dbReference type="GO" id="GO:0046983">
    <property type="term" value="F:protein dimerization activity"/>
    <property type="evidence" value="ECO:0007669"/>
    <property type="project" value="InterPro"/>
</dbReference>
<dbReference type="GO" id="GO:0032259">
    <property type="term" value="P:methylation"/>
    <property type="evidence" value="ECO:0007669"/>
    <property type="project" value="UniProtKB-KW"/>
</dbReference>
<protein>
    <submittedName>
        <fullName evidence="7">O-methyltransferase</fullName>
    </submittedName>
</protein>
<keyword evidence="1" id="KW-0489">Methyltransferase</keyword>
<dbReference type="Proteomes" id="UP001165041">
    <property type="component" value="Unassembled WGS sequence"/>
</dbReference>
<dbReference type="InterPro" id="IPR012967">
    <property type="entry name" value="COMT_dimerisation"/>
</dbReference>
<dbReference type="PIRSF" id="PIRSF005739">
    <property type="entry name" value="O-mtase"/>
    <property type="match status" value="1"/>
</dbReference>
<dbReference type="Pfam" id="PF08100">
    <property type="entry name" value="Dimerisation"/>
    <property type="match status" value="1"/>
</dbReference>
<dbReference type="CDD" id="cd02440">
    <property type="entry name" value="AdoMet_MTases"/>
    <property type="match status" value="1"/>
</dbReference>
<gene>
    <name evidence="7" type="ORF">Kpho02_67570</name>
</gene>
<dbReference type="PANTHER" id="PTHR43712">
    <property type="entry name" value="PUTATIVE (AFU_ORTHOLOGUE AFUA_4G14580)-RELATED"/>
    <property type="match status" value="1"/>
</dbReference>
<dbReference type="SUPFAM" id="SSF46785">
    <property type="entry name" value="Winged helix' DNA-binding domain"/>
    <property type="match status" value="1"/>
</dbReference>
<feature type="domain" description="O-methyltransferase C-terminal" evidence="5">
    <location>
        <begin position="179"/>
        <end position="327"/>
    </location>
</feature>
<evidence type="ECO:0000256" key="3">
    <source>
        <dbReference type="ARBA" id="ARBA00022691"/>
    </source>
</evidence>
<dbReference type="SUPFAM" id="SSF53335">
    <property type="entry name" value="S-adenosyl-L-methionine-dependent methyltransferases"/>
    <property type="match status" value="1"/>
</dbReference>
<reference evidence="7" key="1">
    <citation type="submission" date="2023-02" db="EMBL/GenBank/DDBJ databases">
        <title>Kitasatospora phosalacinea NBRC 14627.</title>
        <authorList>
            <person name="Ichikawa N."/>
            <person name="Sato H."/>
            <person name="Tonouchi N."/>
        </authorList>
    </citation>
    <scope>NUCLEOTIDE SEQUENCE</scope>
    <source>
        <strain evidence="7">NBRC 14627</strain>
    </source>
</reference>
<sequence>MKREKDVTDISTPAVTREDLFEMMLSPRRTAVLRAGIELRVFDGLAGGPLEAEDLAERLGIHPRGMRVLLAALAAIGLLDVESGRYRLAPGAGEVLVTSNPGYFGSAMRLASSDYEWQALGRLADAVRHGGTVLEQHAETPEYPYWEDFAALPTGNTSRVAGTLADLLREWAAERPSLNVLDTACGHGYYGYTLAARYPQARVWDVDWPNVLDISVRHAERMGVRDRVELIPGDMFSAELGGPYDLTMITNVLHHFSEERATEMLTKLARVTKADGKVAVVAITTDDQPPAQDPIPHLFSVLMLAWTHEGESHSMEAYRRMFAAAGLTAPQVHSLPGVPLRILLADRA</sequence>
<dbReference type="Gene3D" id="3.40.50.150">
    <property type="entry name" value="Vaccinia Virus protein VP39"/>
    <property type="match status" value="1"/>
</dbReference>
<dbReference type="PANTHER" id="PTHR43712:SF2">
    <property type="entry name" value="O-METHYLTRANSFERASE CICE"/>
    <property type="match status" value="1"/>
</dbReference>
<evidence type="ECO:0000256" key="4">
    <source>
        <dbReference type="PIRSR" id="PIRSR005739-1"/>
    </source>
</evidence>
<keyword evidence="3" id="KW-0949">S-adenosyl-L-methionine</keyword>
<dbReference type="AlphaFoldDB" id="A0A9W6QE29"/>
<evidence type="ECO:0000256" key="1">
    <source>
        <dbReference type="ARBA" id="ARBA00022603"/>
    </source>
</evidence>